<evidence type="ECO:0000259" key="7">
    <source>
        <dbReference type="PROSITE" id="PS51379"/>
    </source>
</evidence>
<keyword evidence="6" id="KW-0249">Electron transport</keyword>
<dbReference type="GO" id="GO:0051539">
    <property type="term" value="F:4 iron, 4 sulfur cluster binding"/>
    <property type="evidence" value="ECO:0007669"/>
    <property type="project" value="UniProtKB-UniRule"/>
</dbReference>
<comment type="catalytic activity">
    <reaction evidence="6">
        <text>glycolate + A = glyoxylate + AH2</text>
        <dbReference type="Rhea" id="RHEA:21264"/>
        <dbReference type="ChEBI" id="CHEBI:13193"/>
        <dbReference type="ChEBI" id="CHEBI:17499"/>
        <dbReference type="ChEBI" id="CHEBI:29805"/>
        <dbReference type="ChEBI" id="CHEBI:36655"/>
        <dbReference type="EC" id="1.1.99.14"/>
    </reaction>
</comment>
<dbReference type="InterPro" id="IPR009051">
    <property type="entry name" value="Helical_ferredxn"/>
</dbReference>
<dbReference type="PANTHER" id="PTHR32479:SF17">
    <property type="entry name" value="GLYCOLATE OXIDASE IRON-SULFUR SUBUNIT"/>
    <property type="match status" value="1"/>
</dbReference>
<comment type="cofactor">
    <cofactor evidence="6">
        <name>[4Fe-4S] cluster</name>
        <dbReference type="ChEBI" id="CHEBI:49883"/>
    </cofactor>
    <text evidence="6">Binds 2 [4Fe-4S] clusters.</text>
</comment>
<name>A0A2T4PTA5_9STAP</name>
<dbReference type="PROSITE" id="PS00198">
    <property type="entry name" value="4FE4S_FER_1"/>
    <property type="match status" value="2"/>
</dbReference>
<dbReference type="OrthoDB" id="9770306at2"/>
<organism evidence="8 9">
    <name type="scientific">Mammaliicoccus vitulinus</name>
    <dbReference type="NCBI Taxonomy" id="71237"/>
    <lineage>
        <taxon>Bacteria</taxon>
        <taxon>Bacillati</taxon>
        <taxon>Bacillota</taxon>
        <taxon>Bacilli</taxon>
        <taxon>Bacillales</taxon>
        <taxon>Staphylococcaceae</taxon>
        <taxon>Mammaliicoccus</taxon>
    </lineage>
</organism>
<dbReference type="EMBL" id="PZFK01000012">
    <property type="protein sequence ID" value="PTI29587.1"/>
    <property type="molecule type" value="Genomic_DNA"/>
</dbReference>
<dbReference type="STRING" id="1167632.GCA_000286335_01807"/>
<dbReference type="SUPFAM" id="SSF46548">
    <property type="entry name" value="alpha-helical ferredoxin"/>
    <property type="match status" value="1"/>
</dbReference>
<evidence type="ECO:0000256" key="1">
    <source>
        <dbReference type="ARBA" id="ARBA00022485"/>
    </source>
</evidence>
<dbReference type="RefSeq" id="WP_107557020.1">
    <property type="nucleotide sequence ID" value="NZ_CANQVP010000086.1"/>
</dbReference>
<dbReference type="PANTHER" id="PTHR32479">
    <property type="entry name" value="GLYCOLATE OXIDASE IRON-SULFUR SUBUNIT"/>
    <property type="match status" value="1"/>
</dbReference>
<dbReference type="InterPro" id="IPR004017">
    <property type="entry name" value="Cys_rich_dom"/>
</dbReference>
<evidence type="ECO:0000313" key="9">
    <source>
        <dbReference type="Proteomes" id="UP000241209"/>
    </source>
</evidence>
<dbReference type="Pfam" id="PF13183">
    <property type="entry name" value="Fer4_8"/>
    <property type="match status" value="1"/>
</dbReference>
<keyword evidence="1 6" id="KW-0004">4Fe-4S</keyword>
<gene>
    <name evidence="8" type="ORF">BU072_07000</name>
</gene>
<sequence>MTSNLIDKLDYDATFDCVQCGFCLPSCPTYLTMKEEKHSPRGRINLVKYAVEGKVTLKDLEEAIDLCLGCRQCETVCPTDVKYGDIYESAVEVLREKRNKKLDTRLMSLFLERNYMLDIMYQGLKLYHTPLISTVINKTKALDVLPERLGNMAAILPPVKKEKTQTQNPFRTKKITVGFFRGCMMDAFFSNINDLAIKILQAHDIQVVEIKQQTCCGALQHHAGEMEKSKKLAKLNIEALEKYDVDYYVNAIGGCGASLIEYDHLLRDDESWKARAEKFVGKVRDISVILDNINLNLDIPINIKATYQPSCHLQNVQHVFNEPEKIIQRIKGLDYKVLPEKDICCGSAGIYNIVNYDASMDILDRKMSHVKEVEPQLIITSNPGCHLQMLLGVKKEGLEENIKVKHIVEVVAEACGIR</sequence>
<dbReference type="PIRSF" id="PIRSF000139">
    <property type="entry name" value="Glc_ox_4Fe-4S"/>
    <property type="match status" value="1"/>
</dbReference>
<proteinExistence type="predicted"/>
<dbReference type="InterPro" id="IPR012257">
    <property type="entry name" value="Glc_ox_4Fe-4S"/>
</dbReference>
<accession>A0A2T4PTA5</accession>
<evidence type="ECO:0000256" key="4">
    <source>
        <dbReference type="ARBA" id="ARBA00023004"/>
    </source>
</evidence>
<dbReference type="EC" id="1.1.99.14" evidence="6"/>
<dbReference type="PROSITE" id="PS51379">
    <property type="entry name" value="4FE4S_FER_2"/>
    <property type="match status" value="2"/>
</dbReference>
<dbReference type="Proteomes" id="UP000241209">
    <property type="component" value="Unassembled WGS sequence"/>
</dbReference>
<keyword evidence="6" id="KW-0813">Transport</keyword>
<reference evidence="8 9" key="1">
    <citation type="journal article" date="2016" name="Front. Microbiol.">
        <title>Comprehensive Phylogenetic Analysis of Bovine Non-aureus Staphylococci Species Based on Whole-Genome Sequencing.</title>
        <authorList>
            <person name="Naushad S."/>
            <person name="Barkema H.W."/>
            <person name="Luby C."/>
            <person name="Condas L.A."/>
            <person name="Nobrega D.B."/>
            <person name="Carson D.A."/>
            <person name="De Buck J."/>
        </authorList>
    </citation>
    <scope>NUCLEOTIDE SEQUENCE [LARGE SCALE GENOMIC DNA]</scope>
    <source>
        <strain evidence="8 9">SNUC 2204</strain>
    </source>
</reference>
<keyword evidence="2 6" id="KW-0479">Metal-binding</keyword>
<dbReference type="Pfam" id="PF02754">
    <property type="entry name" value="CCG"/>
    <property type="match status" value="2"/>
</dbReference>
<comment type="catalytic activity">
    <reaction evidence="6">
        <text>(R)-lactate + A = pyruvate + AH2</text>
        <dbReference type="Rhea" id="RHEA:15089"/>
        <dbReference type="ChEBI" id="CHEBI:13193"/>
        <dbReference type="ChEBI" id="CHEBI:15361"/>
        <dbReference type="ChEBI" id="CHEBI:16004"/>
        <dbReference type="ChEBI" id="CHEBI:17499"/>
    </reaction>
</comment>
<keyword evidence="3" id="KW-0677">Repeat</keyword>
<comment type="function">
    <text evidence="6">Component of a complex that catalyzes the oxidation of glycolate to glyoxylate.</text>
</comment>
<dbReference type="GO" id="GO:0046872">
    <property type="term" value="F:metal ion binding"/>
    <property type="evidence" value="ECO:0007669"/>
    <property type="project" value="UniProtKB-UniRule"/>
</dbReference>
<comment type="caution">
    <text evidence="8">The sequence shown here is derived from an EMBL/GenBank/DDBJ whole genome shotgun (WGS) entry which is preliminary data.</text>
</comment>
<dbReference type="AlphaFoldDB" id="A0A2T4PTA5"/>
<protein>
    <recommendedName>
        <fullName evidence="6">Glycolate oxidase iron-sulfur subunit</fullName>
        <ecNumber evidence="6">1.1.99.14</ecNumber>
    </recommendedName>
</protein>
<evidence type="ECO:0000256" key="6">
    <source>
        <dbReference type="PIRNR" id="PIRNR000139"/>
    </source>
</evidence>
<keyword evidence="4 6" id="KW-0408">Iron</keyword>
<evidence type="ECO:0000256" key="2">
    <source>
        <dbReference type="ARBA" id="ARBA00022723"/>
    </source>
</evidence>
<dbReference type="InterPro" id="IPR017896">
    <property type="entry name" value="4Fe4S_Fe-S-bd"/>
</dbReference>
<dbReference type="GO" id="GO:0019154">
    <property type="term" value="F:glycolate dehydrogenase activity"/>
    <property type="evidence" value="ECO:0007669"/>
    <property type="project" value="UniProtKB-EC"/>
</dbReference>
<keyword evidence="5 6" id="KW-0411">Iron-sulfur</keyword>
<feature type="domain" description="4Fe-4S ferredoxin-type" evidence="7">
    <location>
        <begin position="58"/>
        <end position="87"/>
    </location>
</feature>
<feature type="domain" description="4Fe-4S ferredoxin-type" evidence="7">
    <location>
        <begin position="7"/>
        <end position="36"/>
    </location>
</feature>
<evidence type="ECO:0000256" key="5">
    <source>
        <dbReference type="ARBA" id="ARBA00023014"/>
    </source>
</evidence>
<evidence type="ECO:0000256" key="3">
    <source>
        <dbReference type="ARBA" id="ARBA00022737"/>
    </source>
</evidence>
<dbReference type="Gene3D" id="1.10.1060.10">
    <property type="entry name" value="Alpha-helical ferredoxin"/>
    <property type="match status" value="1"/>
</dbReference>
<dbReference type="InterPro" id="IPR017900">
    <property type="entry name" value="4Fe4S_Fe_S_CS"/>
</dbReference>
<evidence type="ECO:0000313" key="8">
    <source>
        <dbReference type="EMBL" id="PTI29587.1"/>
    </source>
</evidence>